<proteinExistence type="predicted"/>
<reference evidence="1 2" key="1">
    <citation type="journal article" date="2019" name="Sci. Rep.">
        <title>A high-quality genome of Eragrostis curvula grass provides insights into Poaceae evolution and supports new strategies to enhance forage quality.</title>
        <authorList>
            <person name="Carballo J."/>
            <person name="Santos B.A.C.M."/>
            <person name="Zappacosta D."/>
            <person name="Garbus I."/>
            <person name="Selva J.P."/>
            <person name="Gallo C.A."/>
            <person name="Diaz A."/>
            <person name="Albertini E."/>
            <person name="Caccamo M."/>
            <person name="Echenique V."/>
        </authorList>
    </citation>
    <scope>NUCLEOTIDE SEQUENCE [LARGE SCALE GENOMIC DNA]</scope>
    <source>
        <strain evidence="2">cv. Victoria</strain>
        <tissue evidence="1">Leaf</tissue>
    </source>
</reference>
<accession>A0A5J9VUG4</accession>
<dbReference type="EMBL" id="RWGY01000007">
    <property type="protein sequence ID" value="TVU39225.1"/>
    <property type="molecule type" value="Genomic_DNA"/>
</dbReference>
<gene>
    <name evidence="1" type="ORF">EJB05_12633</name>
</gene>
<name>A0A5J9VUG4_9POAL</name>
<evidence type="ECO:0000313" key="2">
    <source>
        <dbReference type="Proteomes" id="UP000324897"/>
    </source>
</evidence>
<protein>
    <submittedName>
        <fullName evidence="1">Uncharacterized protein</fullName>
    </submittedName>
</protein>
<feature type="non-terminal residue" evidence="1">
    <location>
        <position position="1"/>
    </location>
</feature>
<comment type="caution">
    <text evidence="1">The sequence shown here is derived from an EMBL/GenBank/DDBJ whole genome shotgun (WGS) entry which is preliminary data.</text>
</comment>
<keyword evidence="2" id="KW-1185">Reference proteome</keyword>
<evidence type="ECO:0000313" key="1">
    <source>
        <dbReference type="EMBL" id="TVU39225.1"/>
    </source>
</evidence>
<dbReference type="Proteomes" id="UP000324897">
    <property type="component" value="Chromosome 4"/>
</dbReference>
<dbReference type="AlphaFoldDB" id="A0A5J9VUG4"/>
<dbReference type="OrthoDB" id="676351at2759"/>
<dbReference type="Gramene" id="TVU39225">
    <property type="protein sequence ID" value="TVU39225"/>
    <property type="gene ID" value="EJB05_12633"/>
</dbReference>
<sequence>MSTKASCSRRCPRLRKHRITGWPHKFLKVHAPLLKELDVEVDLINRMIPSVDIAAPMLKKLRFASGPGPRKCPGAKVLTLFYSVPMVEDLLWPCSCGSATNRFGVPWCIFDLTLKTVSRDEDKDFGRQIFKIIPVTNFQVLELRIETKGHKHRIAIVVTEDEQSLSWFKRLNNDEQPPNCCNQFWLNH</sequence>
<organism evidence="1 2">
    <name type="scientific">Eragrostis curvula</name>
    <name type="common">weeping love grass</name>
    <dbReference type="NCBI Taxonomy" id="38414"/>
    <lineage>
        <taxon>Eukaryota</taxon>
        <taxon>Viridiplantae</taxon>
        <taxon>Streptophyta</taxon>
        <taxon>Embryophyta</taxon>
        <taxon>Tracheophyta</taxon>
        <taxon>Spermatophyta</taxon>
        <taxon>Magnoliopsida</taxon>
        <taxon>Liliopsida</taxon>
        <taxon>Poales</taxon>
        <taxon>Poaceae</taxon>
        <taxon>PACMAD clade</taxon>
        <taxon>Chloridoideae</taxon>
        <taxon>Eragrostideae</taxon>
        <taxon>Eragrostidinae</taxon>
        <taxon>Eragrostis</taxon>
    </lineage>
</organism>